<evidence type="ECO:0000256" key="1">
    <source>
        <dbReference type="ARBA" id="ARBA00004685"/>
    </source>
</evidence>
<proteinExistence type="inferred from homology"/>
<evidence type="ECO:0000313" key="4">
    <source>
        <dbReference type="EMBL" id="EAU30959.1"/>
    </source>
</evidence>
<dbReference type="OrthoDB" id="3687641at2759"/>
<dbReference type="InterPro" id="IPR021765">
    <property type="entry name" value="UstYa-like"/>
</dbReference>
<dbReference type="EMBL" id="CH476606">
    <property type="protein sequence ID" value="EAU30959.1"/>
    <property type="molecule type" value="Genomic_DNA"/>
</dbReference>
<reference evidence="5" key="1">
    <citation type="submission" date="2005-09" db="EMBL/GenBank/DDBJ databases">
        <title>Annotation of the Aspergillus terreus NIH2624 genome.</title>
        <authorList>
            <person name="Birren B.W."/>
            <person name="Lander E.S."/>
            <person name="Galagan J.E."/>
            <person name="Nusbaum C."/>
            <person name="Devon K."/>
            <person name="Henn M."/>
            <person name="Ma L.-J."/>
            <person name="Jaffe D.B."/>
            <person name="Butler J."/>
            <person name="Alvarez P."/>
            <person name="Gnerre S."/>
            <person name="Grabherr M."/>
            <person name="Kleber M."/>
            <person name="Mauceli E.W."/>
            <person name="Brockman W."/>
            <person name="Rounsley S."/>
            <person name="Young S.K."/>
            <person name="LaButti K."/>
            <person name="Pushparaj V."/>
            <person name="DeCaprio D."/>
            <person name="Crawford M."/>
            <person name="Koehrsen M."/>
            <person name="Engels R."/>
            <person name="Montgomery P."/>
            <person name="Pearson M."/>
            <person name="Howarth C."/>
            <person name="Larson L."/>
            <person name="Luoma S."/>
            <person name="White J."/>
            <person name="Alvarado L."/>
            <person name="Kodira C.D."/>
            <person name="Zeng Q."/>
            <person name="Oleary S."/>
            <person name="Yandava C."/>
            <person name="Denning D.W."/>
            <person name="Nierman W.C."/>
            <person name="Milne T."/>
            <person name="Madden K."/>
        </authorList>
    </citation>
    <scope>NUCLEOTIDE SEQUENCE [LARGE SCALE GENOMIC DNA]</scope>
    <source>
        <strain evidence="5">NIH 2624 / FGSC A1156</strain>
    </source>
</reference>
<dbReference type="Pfam" id="PF11807">
    <property type="entry name" value="UstYa"/>
    <property type="match status" value="1"/>
</dbReference>
<comment type="pathway">
    <text evidence="1">Mycotoxin biosynthesis.</text>
</comment>
<keyword evidence="3" id="KW-0812">Transmembrane</keyword>
<dbReference type="GeneID" id="4323195"/>
<dbReference type="OMA" id="LHIDHCI"/>
<dbReference type="AlphaFoldDB" id="Q0CBV7"/>
<keyword evidence="3" id="KW-1133">Transmembrane helix</keyword>
<sequence length="226" mass="26206">MDARNIIYKVIKPRRSLASSYSTTGEDSESLLEKKQVFQRRHSWWEISRSSYIWAAHTIFFLFSLSFFLSGLQQRYPTEQQCARQLSAYSPALDAVEYEMVRFQGALLDENPYKVGQIKVGPSDLTHLKKPPTQAKLRSTDGEWYTGGLEVFHQLHCVNLIRQYTYLDYYSRPENRPPSFTDSNHTLRLHIDHCIDMLRQVVQCQGDAGIVTSSWVEGFPDPVSRF</sequence>
<dbReference type="STRING" id="341663.Q0CBV7"/>
<dbReference type="Proteomes" id="UP000007963">
    <property type="component" value="Unassembled WGS sequence"/>
</dbReference>
<protein>
    <recommendedName>
        <fullName evidence="6">Tat pathway signal sequence</fullName>
    </recommendedName>
</protein>
<dbReference type="VEuPathDB" id="FungiDB:ATEG_08827"/>
<evidence type="ECO:0000256" key="3">
    <source>
        <dbReference type="SAM" id="Phobius"/>
    </source>
</evidence>
<evidence type="ECO:0000256" key="2">
    <source>
        <dbReference type="ARBA" id="ARBA00035112"/>
    </source>
</evidence>
<dbReference type="PANTHER" id="PTHR33365:SF4">
    <property type="entry name" value="CYCLOCHLOROTINE BIOSYNTHESIS PROTEIN O"/>
    <property type="match status" value="1"/>
</dbReference>
<gene>
    <name evidence="4" type="ORF">ATEG_08827</name>
</gene>
<accession>Q0CBV7</accession>
<dbReference type="HOGENOM" id="CLU_042941_0_1_1"/>
<keyword evidence="3" id="KW-0472">Membrane</keyword>
<dbReference type="GO" id="GO:0043386">
    <property type="term" value="P:mycotoxin biosynthetic process"/>
    <property type="evidence" value="ECO:0007669"/>
    <property type="project" value="InterPro"/>
</dbReference>
<organism evidence="4 5">
    <name type="scientific">Aspergillus terreus (strain NIH 2624 / FGSC A1156)</name>
    <dbReference type="NCBI Taxonomy" id="341663"/>
    <lineage>
        <taxon>Eukaryota</taxon>
        <taxon>Fungi</taxon>
        <taxon>Dikarya</taxon>
        <taxon>Ascomycota</taxon>
        <taxon>Pezizomycotina</taxon>
        <taxon>Eurotiomycetes</taxon>
        <taxon>Eurotiomycetidae</taxon>
        <taxon>Eurotiales</taxon>
        <taxon>Aspergillaceae</taxon>
        <taxon>Aspergillus</taxon>
        <taxon>Aspergillus subgen. Circumdati</taxon>
    </lineage>
</organism>
<comment type="similarity">
    <text evidence="2">Belongs to the ustYa family.</text>
</comment>
<evidence type="ECO:0000313" key="5">
    <source>
        <dbReference type="Proteomes" id="UP000007963"/>
    </source>
</evidence>
<name>Q0CBV7_ASPTN</name>
<dbReference type="eggNOG" id="ENOG502SRP4">
    <property type="taxonomic scope" value="Eukaryota"/>
</dbReference>
<feature type="transmembrane region" description="Helical" evidence="3">
    <location>
        <begin position="51"/>
        <end position="72"/>
    </location>
</feature>
<evidence type="ECO:0008006" key="6">
    <source>
        <dbReference type="Google" id="ProtNLM"/>
    </source>
</evidence>
<dbReference type="RefSeq" id="XP_001217413.1">
    <property type="nucleotide sequence ID" value="XM_001217412.1"/>
</dbReference>
<dbReference type="PANTHER" id="PTHR33365">
    <property type="entry name" value="YALI0B05434P"/>
    <property type="match status" value="1"/>
</dbReference>